<protein>
    <submittedName>
        <fullName evidence="1">HAD domain-containing protein</fullName>
    </submittedName>
</protein>
<dbReference type="Proteomes" id="UP001596501">
    <property type="component" value="Unassembled WGS sequence"/>
</dbReference>
<keyword evidence="2" id="KW-1185">Reference proteome</keyword>
<name>A0ABW2QM32_9BURK</name>
<gene>
    <name evidence="1" type="ORF">ACFQPB_15960</name>
</gene>
<evidence type="ECO:0000313" key="1">
    <source>
        <dbReference type="EMBL" id="MFC7410361.1"/>
    </source>
</evidence>
<sequence length="148" mass="17119">MILFLDFDGVLHPEFSHESRHFCRLPVLEQVVRQLQDCEVVISSTWRLDLTLDRLRERFSSDVAARVVGATPRFRDLKSVPDTLFSYEREAECQAWLRANGRAHLPWLAVDDRSWLFRPFSPNLFLVVGRTGLTSAMGKQLLCKLRSS</sequence>
<evidence type="ECO:0000313" key="2">
    <source>
        <dbReference type="Proteomes" id="UP001596501"/>
    </source>
</evidence>
<dbReference type="Pfam" id="PF18143">
    <property type="entry name" value="HAD_SAK_2"/>
    <property type="match status" value="1"/>
</dbReference>
<organism evidence="1 2">
    <name type="scientific">Hydrogenophaga atypica</name>
    <dbReference type="NCBI Taxonomy" id="249409"/>
    <lineage>
        <taxon>Bacteria</taxon>
        <taxon>Pseudomonadati</taxon>
        <taxon>Pseudomonadota</taxon>
        <taxon>Betaproteobacteria</taxon>
        <taxon>Burkholderiales</taxon>
        <taxon>Comamonadaceae</taxon>
        <taxon>Hydrogenophaga</taxon>
    </lineage>
</organism>
<accession>A0ABW2QM32</accession>
<dbReference type="RefSeq" id="WP_382225312.1">
    <property type="nucleotide sequence ID" value="NZ_JBHTCA010000014.1"/>
</dbReference>
<proteinExistence type="predicted"/>
<reference evidence="2" key="1">
    <citation type="journal article" date="2019" name="Int. J. Syst. Evol. Microbiol.">
        <title>The Global Catalogue of Microorganisms (GCM) 10K type strain sequencing project: providing services to taxonomists for standard genome sequencing and annotation.</title>
        <authorList>
            <consortium name="The Broad Institute Genomics Platform"/>
            <consortium name="The Broad Institute Genome Sequencing Center for Infectious Disease"/>
            <person name="Wu L."/>
            <person name="Ma J."/>
        </authorList>
    </citation>
    <scope>NUCLEOTIDE SEQUENCE [LARGE SCALE GENOMIC DNA]</scope>
    <source>
        <strain evidence="2">CGMCC 1.12371</strain>
    </source>
</reference>
<dbReference type="EMBL" id="JBHTCA010000014">
    <property type="protein sequence ID" value="MFC7410361.1"/>
    <property type="molecule type" value="Genomic_DNA"/>
</dbReference>
<comment type="caution">
    <text evidence="1">The sequence shown here is derived from an EMBL/GenBank/DDBJ whole genome shotgun (WGS) entry which is preliminary data.</text>
</comment>